<keyword evidence="2" id="KW-1185">Reference proteome</keyword>
<dbReference type="EMBL" id="JANQDX010000006">
    <property type="protein sequence ID" value="KAL0921996.1"/>
    <property type="molecule type" value="Genomic_DNA"/>
</dbReference>
<evidence type="ECO:0000313" key="1">
    <source>
        <dbReference type="EMBL" id="KAL0921996.1"/>
    </source>
</evidence>
<protein>
    <submittedName>
        <fullName evidence="1">Uncharacterized protein</fullName>
    </submittedName>
</protein>
<accession>A0ABD0VH61</accession>
<name>A0ABD0VH61_DENTH</name>
<dbReference type="Proteomes" id="UP001552299">
    <property type="component" value="Unassembled WGS sequence"/>
</dbReference>
<dbReference type="AlphaFoldDB" id="A0ABD0VH61"/>
<proteinExistence type="predicted"/>
<organism evidence="1 2">
    <name type="scientific">Dendrobium thyrsiflorum</name>
    <name type="common">Pinecone-like raceme dendrobium</name>
    <name type="synonym">Orchid</name>
    <dbReference type="NCBI Taxonomy" id="117978"/>
    <lineage>
        <taxon>Eukaryota</taxon>
        <taxon>Viridiplantae</taxon>
        <taxon>Streptophyta</taxon>
        <taxon>Embryophyta</taxon>
        <taxon>Tracheophyta</taxon>
        <taxon>Spermatophyta</taxon>
        <taxon>Magnoliopsida</taxon>
        <taxon>Liliopsida</taxon>
        <taxon>Asparagales</taxon>
        <taxon>Orchidaceae</taxon>
        <taxon>Epidendroideae</taxon>
        <taxon>Malaxideae</taxon>
        <taxon>Dendrobiinae</taxon>
        <taxon>Dendrobium</taxon>
    </lineage>
</organism>
<comment type="caution">
    <text evidence="1">The sequence shown here is derived from an EMBL/GenBank/DDBJ whole genome shotgun (WGS) entry which is preliminary data.</text>
</comment>
<gene>
    <name evidence="1" type="ORF">M5K25_005952</name>
</gene>
<sequence>MFCVEINVPGSSLFQSMEVQYVATALRALLLRVDLDALPNLFSFHTETSLLLDFTASCGLRDNILLTDEVRAAWDRMRRGHLDLDFGLQTLALRQRERTFLMRHQKIIAVATRIEDFSSIAAEVDHLEHRLSFSTEEFDSAYRQLEFADEQGAMLHDHLFRIRRQITAFNSDFDSLPIISHVCNTYIRTRKMVGRHSKFELNAAYLLSDPEQTIM</sequence>
<evidence type="ECO:0000313" key="2">
    <source>
        <dbReference type="Proteomes" id="UP001552299"/>
    </source>
</evidence>
<reference evidence="1 2" key="1">
    <citation type="journal article" date="2024" name="Plant Biotechnol. J.">
        <title>Dendrobium thyrsiflorum genome and its molecular insights into genes involved in important horticultural traits.</title>
        <authorList>
            <person name="Chen B."/>
            <person name="Wang J.Y."/>
            <person name="Zheng P.J."/>
            <person name="Li K.L."/>
            <person name="Liang Y.M."/>
            <person name="Chen X.F."/>
            <person name="Zhang C."/>
            <person name="Zhao X."/>
            <person name="He X."/>
            <person name="Zhang G.Q."/>
            <person name="Liu Z.J."/>
            <person name="Xu Q."/>
        </authorList>
    </citation>
    <scope>NUCLEOTIDE SEQUENCE [LARGE SCALE GENOMIC DNA]</scope>
    <source>
        <strain evidence="1">GZMU011</strain>
    </source>
</reference>